<organism evidence="1">
    <name type="scientific">candidate division CPR3 bacterium</name>
    <dbReference type="NCBI Taxonomy" id="2268181"/>
    <lineage>
        <taxon>Bacteria</taxon>
        <taxon>Bacteria division CPR3</taxon>
    </lineage>
</organism>
<reference evidence="1" key="1">
    <citation type="journal article" date="2020" name="mSystems">
        <title>Genome- and Community-Level Interaction Insights into Carbon Utilization and Element Cycling Functions of Hydrothermarchaeota in Hydrothermal Sediment.</title>
        <authorList>
            <person name="Zhou Z."/>
            <person name="Liu Y."/>
            <person name="Xu W."/>
            <person name="Pan J."/>
            <person name="Luo Z.H."/>
            <person name="Li M."/>
        </authorList>
    </citation>
    <scope>NUCLEOTIDE SEQUENCE [LARGE SCALE GENOMIC DNA]</scope>
    <source>
        <strain evidence="1">SpSt-579</strain>
    </source>
</reference>
<gene>
    <name evidence="1" type="ORF">ENT43_02275</name>
</gene>
<name>A0A7C4M5L3_UNCC3</name>
<dbReference type="EMBL" id="DSYQ01000008">
    <property type="protein sequence ID" value="HGT71066.1"/>
    <property type="molecule type" value="Genomic_DNA"/>
</dbReference>
<evidence type="ECO:0000313" key="1">
    <source>
        <dbReference type="EMBL" id="HGT71066.1"/>
    </source>
</evidence>
<accession>A0A7C4M5L3</accession>
<dbReference type="AlphaFoldDB" id="A0A7C4M5L3"/>
<proteinExistence type="predicted"/>
<sequence>MFSIGPKNNLEVILKNEGEIKPEEVKRKEYLLQKEQRSEDEELELTLLIILENGMTREEIVTFISIASSYEIPQQHLSYFDTLQKKIQESLNKKTQPPTPE</sequence>
<comment type="caution">
    <text evidence="1">The sequence shown here is derived from an EMBL/GenBank/DDBJ whole genome shotgun (WGS) entry which is preliminary data.</text>
</comment>
<protein>
    <submittedName>
        <fullName evidence="1">Uncharacterized protein</fullName>
    </submittedName>
</protein>